<accession>A0A0K9PX06</accession>
<evidence type="ECO:0000313" key="5">
    <source>
        <dbReference type="Proteomes" id="UP000036987"/>
    </source>
</evidence>
<dbReference type="Pfam" id="PF13041">
    <property type="entry name" value="PPR_2"/>
    <property type="match status" value="1"/>
</dbReference>
<feature type="signal peptide" evidence="3">
    <location>
        <begin position="1"/>
        <end position="30"/>
    </location>
</feature>
<sequence length="616" mass="68439">MAARIVTQFRSKPLLPFLIHLSSATAIVRAISTQTYLCQESQIHDKASPLPPNPSTGSPLYQENWRSPIPSGQGHQSLVSTSPAFSVPTVSLSASILDDARTPDVSTLMNLFADWMTSQRWLDMKQLFESWIRSLDASGKPNKPDVSLYNHYLRANLMLGATAADLLDLVARMEDYQITPNAASFNLVLKSMCQARESDAAEKLLDRMLQKGSTTLPDDESYNLVINLLFSEDQVDGALKFLDLMLKSGYMLSTSVFSVCAKACIKEGRLDTLTSIIEKCKTMDQNKALCPNWNLSNVVLDFALRADHSKLAYLCFEFLARWMARGEAARPPVLLSVDEGFVVSALSVAARTYDSTLLDASWAILRRSLRQKRQPNPESYLGKIHALSSLGNLQRAFSTLNEFESVYGDSPDAEELFSPFTSLHPLVVSCCKNGFATLDTVYFQLEGLSKADPPYKSVAALNCVILGSANIWDLERSYETFESIEKAFGLVPDVHSYNALISAFGKHRKTDEASKVFDHLTSLGVKPNATTYSLLAGAHLINRDQKASLTVIDDMVNAGYVPSKDLLSKVERRCCRESDLDGRGKVQSLLREFKYRLTGEGRKDQLFNLQYTTEYA</sequence>
<gene>
    <name evidence="4" type="ORF">ZOSMA_146G00110</name>
</gene>
<keyword evidence="1" id="KW-0677">Repeat</keyword>
<dbReference type="PANTHER" id="PTHR47205:SF1">
    <property type="entry name" value="OS07G0599000 PROTEIN"/>
    <property type="match status" value="1"/>
</dbReference>
<dbReference type="EMBL" id="LFYR01000569">
    <property type="protein sequence ID" value="KMZ73536.1"/>
    <property type="molecule type" value="Genomic_DNA"/>
</dbReference>
<dbReference type="InterPro" id="IPR002885">
    <property type="entry name" value="PPR_rpt"/>
</dbReference>
<proteinExistence type="predicted"/>
<feature type="repeat" description="PPR" evidence="2">
    <location>
        <begin position="493"/>
        <end position="527"/>
    </location>
</feature>
<comment type="caution">
    <text evidence="4">The sequence shown here is derived from an EMBL/GenBank/DDBJ whole genome shotgun (WGS) entry which is preliminary data.</text>
</comment>
<evidence type="ECO:0000313" key="4">
    <source>
        <dbReference type="EMBL" id="KMZ73536.1"/>
    </source>
</evidence>
<dbReference type="Proteomes" id="UP000036987">
    <property type="component" value="Unassembled WGS sequence"/>
</dbReference>
<feature type="chain" id="PRO_5005527961" evidence="3">
    <location>
        <begin position="31"/>
        <end position="616"/>
    </location>
</feature>
<feature type="repeat" description="PPR" evidence="2">
    <location>
        <begin position="218"/>
        <end position="252"/>
    </location>
</feature>
<dbReference type="PANTHER" id="PTHR47205">
    <property type="entry name" value="OS07G0599000 PROTEIN"/>
    <property type="match status" value="1"/>
</dbReference>
<dbReference type="InterPro" id="IPR011990">
    <property type="entry name" value="TPR-like_helical_dom_sf"/>
</dbReference>
<dbReference type="Gene3D" id="1.25.40.10">
    <property type="entry name" value="Tetratricopeptide repeat domain"/>
    <property type="match status" value="2"/>
</dbReference>
<dbReference type="NCBIfam" id="TIGR00756">
    <property type="entry name" value="PPR"/>
    <property type="match status" value="3"/>
</dbReference>
<dbReference type="PROSITE" id="PS51375">
    <property type="entry name" value="PPR"/>
    <property type="match status" value="3"/>
</dbReference>
<evidence type="ECO:0000256" key="3">
    <source>
        <dbReference type="SAM" id="SignalP"/>
    </source>
</evidence>
<protein>
    <submittedName>
        <fullName evidence="4">Putative Pentatricopeptide repeat-containing protein</fullName>
    </submittedName>
</protein>
<evidence type="ECO:0000256" key="2">
    <source>
        <dbReference type="PROSITE-ProRule" id="PRU00708"/>
    </source>
</evidence>
<dbReference type="InterPro" id="IPR044605">
    <property type="entry name" value="At1g26460-like"/>
</dbReference>
<dbReference type="AlphaFoldDB" id="A0A0K9PX06"/>
<dbReference type="OrthoDB" id="185373at2759"/>
<organism evidence="4 5">
    <name type="scientific">Zostera marina</name>
    <name type="common">Eelgrass</name>
    <dbReference type="NCBI Taxonomy" id="29655"/>
    <lineage>
        <taxon>Eukaryota</taxon>
        <taxon>Viridiplantae</taxon>
        <taxon>Streptophyta</taxon>
        <taxon>Embryophyta</taxon>
        <taxon>Tracheophyta</taxon>
        <taxon>Spermatophyta</taxon>
        <taxon>Magnoliopsida</taxon>
        <taxon>Liliopsida</taxon>
        <taxon>Zosteraceae</taxon>
        <taxon>Zostera</taxon>
    </lineage>
</organism>
<dbReference type="Pfam" id="PF01535">
    <property type="entry name" value="PPR"/>
    <property type="match status" value="2"/>
</dbReference>
<keyword evidence="5" id="KW-1185">Reference proteome</keyword>
<reference evidence="5" key="1">
    <citation type="journal article" date="2016" name="Nature">
        <title>The genome of the seagrass Zostera marina reveals angiosperm adaptation to the sea.</title>
        <authorList>
            <person name="Olsen J.L."/>
            <person name="Rouze P."/>
            <person name="Verhelst B."/>
            <person name="Lin Y.-C."/>
            <person name="Bayer T."/>
            <person name="Collen J."/>
            <person name="Dattolo E."/>
            <person name="De Paoli E."/>
            <person name="Dittami S."/>
            <person name="Maumus F."/>
            <person name="Michel G."/>
            <person name="Kersting A."/>
            <person name="Lauritano C."/>
            <person name="Lohaus R."/>
            <person name="Toepel M."/>
            <person name="Tonon T."/>
            <person name="Vanneste K."/>
            <person name="Amirebrahimi M."/>
            <person name="Brakel J."/>
            <person name="Bostroem C."/>
            <person name="Chovatia M."/>
            <person name="Grimwood J."/>
            <person name="Jenkins J.W."/>
            <person name="Jueterbock A."/>
            <person name="Mraz A."/>
            <person name="Stam W.T."/>
            <person name="Tice H."/>
            <person name="Bornberg-Bauer E."/>
            <person name="Green P.J."/>
            <person name="Pearson G.A."/>
            <person name="Procaccini G."/>
            <person name="Duarte C.M."/>
            <person name="Schmutz J."/>
            <person name="Reusch T.B.H."/>
            <person name="Van de Peer Y."/>
        </authorList>
    </citation>
    <scope>NUCLEOTIDE SEQUENCE [LARGE SCALE GENOMIC DNA]</scope>
    <source>
        <strain evidence="5">cv. Finnish</strain>
    </source>
</reference>
<name>A0A0K9PX06_ZOSMR</name>
<dbReference type="STRING" id="29655.A0A0K9PX06"/>
<dbReference type="OMA" id="MYQARET"/>
<feature type="repeat" description="PPR" evidence="2">
    <location>
        <begin position="181"/>
        <end position="215"/>
    </location>
</feature>
<evidence type="ECO:0000256" key="1">
    <source>
        <dbReference type="ARBA" id="ARBA00022737"/>
    </source>
</evidence>
<keyword evidence="3" id="KW-0732">Signal</keyword>